<reference evidence="2" key="1">
    <citation type="journal article" date="2023" name="G3 (Bethesda)">
        <title>A reference genome for the long-term kleptoplast-retaining sea slug Elysia crispata morphotype clarki.</title>
        <authorList>
            <person name="Eastman K.E."/>
            <person name="Pendleton A.L."/>
            <person name="Shaikh M.A."/>
            <person name="Suttiyut T."/>
            <person name="Ogas R."/>
            <person name="Tomko P."/>
            <person name="Gavelis G."/>
            <person name="Widhalm J.R."/>
            <person name="Wisecaver J.H."/>
        </authorList>
    </citation>
    <scope>NUCLEOTIDE SEQUENCE</scope>
    <source>
        <strain evidence="2">ECLA1</strain>
    </source>
</reference>
<sequence>MPASKRSGLQKHHTGRPGEASPAPFSVRGPAFEGMPSARVSITQRHVTRPRLELRLLVRADCLCADEFDGLCVPLHRTDLSSEACSYGCRDTAGRQVFPVNLLLIPASFDCVAGFQPLYRLLSLDLERVQRSISNCHCRVSSKTSATRTGIGM</sequence>
<organism evidence="2 3">
    <name type="scientific">Elysia crispata</name>
    <name type="common">lettuce slug</name>
    <dbReference type="NCBI Taxonomy" id="231223"/>
    <lineage>
        <taxon>Eukaryota</taxon>
        <taxon>Metazoa</taxon>
        <taxon>Spiralia</taxon>
        <taxon>Lophotrochozoa</taxon>
        <taxon>Mollusca</taxon>
        <taxon>Gastropoda</taxon>
        <taxon>Heterobranchia</taxon>
        <taxon>Euthyneura</taxon>
        <taxon>Panpulmonata</taxon>
        <taxon>Sacoglossa</taxon>
        <taxon>Placobranchoidea</taxon>
        <taxon>Plakobranchidae</taxon>
        <taxon>Elysia</taxon>
    </lineage>
</organism>
<feature type="region of interest" description="Disordered" evidence="1">
    <location>
        <begin position="1"/>
        <end position="27"/>
    </location>
</feature>
<protein>
    <submittedName>
        <fullName evidence="2">Uncharacterized protein</fullName>
    </submittedName>
</protein>
<evidence type="ECO:0000313" key="2">
    <source>
        <dbReference type="EMBL" id="KAK3776562.1"/>
    </source>
</evidence>
<dbReference type="EMBL" id="JAWDGP010003199">
    <property type="protein sequence ID" value="KAK3776562.1"/>
    <property type="molecule type" value="Genomic_DNA"/>
</dbReference>
<proteinExistence type="predicted"/>
<accession>A0AAE0ZXR7</accession>
<evidence type="ECO:0000256" key="1">
    <source>
        <dbReference type="SAM" id="MobiDB-lite"/>
    </source>
</evidence>
<dbReference type="Proteomes" id="UP001283361">
    <property type="component" value="Unassembled WGS sequence"/>
</dbReference>
<dbReference type="AlphaFoldDB" id="A0AAE0ZXR7"/>
<evidence type="ECO:0000313" key="3">
    <source>
        <dbReference type="Proteomes" id="UP001283361"/>
    </source>
</evidence>
<keyword evidence="3" id="KW-1185">Reference proteome</keyword>
<name>A0AAE0ZXR7_9GAST</name>
<gene>
    <name evidence="2" type="ORF">RRG08_037068</name>
</gene>
<comment type="caution">
    <text evidence="2">The sequence shown here is derived from an EMBL/GenBank/DDBJ whole genome shotgun (WGS) entry which is preliminary data.</text>
</comment>